<evidence type="ECO:0000313" key="2">
    <source>
        <dbReference type="EMBL" id="SUZ98247.1"/>
    </source>
</evidence>
<name>A0A381S7P8_9ZZZZ</name>
<gene>
    <name evidence="2" type="ORF">METZ01_LOCUS51101</name>
</gene>
<keyword evidence="1" id="KW-0812">Transmembrane</keyword>
<reference evidence="2" key="1">
    <citation type="submission" date="2018-05" db="EMBL/GenBank/DDBJ databases">
        <authorList>
            <person name="Lanie J.A."/>
            <person name="Ng W.-L."/>
            <person name="Kazmierczak K.M."/>
            <person name="Andrzejewski T.M."/>
            <person name="Davidsen T.M."/>
            <person name="Wayne K.J."/>
            <person name="Tettelin H."/>
            <person name="Glass J.I."/>
            <person name="Rusch D."/>
            <person name="Podicherti R."/>
            <person name="Tsui H.-C.T."/>
            <person name="Winkler M.E."/>
        </authorList>
    </citation>
    <scope>NUCLEOTIDE SEQUENCE</scope>
</reference>
<proteinExistence type="predicted"/>
<evidence type="ECO:0008006" key="3">
    <source>
        <dbReference type="Google" id="ProtNLM"/>
    </source>
</evidence>
<sequence length="166" mass="19514">MDPRNLDLTHNLEIVNARIKDRIILPDEFFLVDLYVKIKSRFTLKEWLMIGGITIFITVILFLLSKIYIFNNFILERSILFLIVLVTIEHGIILDRFFDENDNKLGIIIDNEVDAYSGPFYGDNSILFKINEGTIVRLSQLQKNWLEIILLDGNRAWIPLEKIRFL</sequence>
<dbReference type="AlphaFoldDB" id="A0A381S7P8"/>
<feature type="transmembrane region" description="Helical" evidence="1">
    <location>
        <begin position="74"/>
        <end position="94"/>
    </location>
</feature>
<feature type="transmembrane region" description="Helical" evidence="1">
    <location>
        <begin position="47"/>
        <end position="68"/>
    </location>
</feature>
<keyword evidence="1" id="KW-0472">Membrane</keyword>
<keyword evidence="1" id="KW-1133">Transmembrane helix</keyword>
<organism evidence="2">
    <name type="scientific">marine metagenome</name>
    <dbReference type="NCBI Taxonomy" id="408172"/>
    <lineage>
        <taxon>unclassified sequences</taxon>
        <taxon>metagenomes</taxon>
        <taxon>ecological metagenomes</taxon>
    </lineage>
</organism>
<dbReference type="EMBL" id="UINC01002586">
    <property type="protein sequence ID" value="SUZ98247.1"/>
    <property type="molecule type" value="Genomic_DNA"/>
</dbReference>
<protein>
    <recommendedName>
        <fullName evidence="3">SH3b domain-containing protein</fullName>
    </recommendedName>
</protein>
<accession>A0A381S7P8</accession>
<evidence type="ECO:0000256" key="1">
    <source>
        <dbReference type="SAM" id="Phobius"/>
    </source>
</evidence>